<dbReference type="PRINTS" id="PR00038">
    <property type="entry name" value="HTHLUXR"/>
</dbReference>
<evidence type="ECO:0000313" key="8">
    <source>
        <dbReference type="EMBL" id="CAB3391375.1"/>
    </source>
</evidence>
<dbReference type="PROSITE" id="PS50043">
    <property type="entry name" value="HTH_LUXR_2"/>
    <property type="match status" value="1"/>
</dbReference>
<dbReference type="Gene3D" id="3.40.50.2300">
    <property type="match status" value="1"/>
</dbReference>
<keyword evidence="3 8" id="KW-0238">DNA-binding</keyword>
<evidence type="ECO:0000259" key="7">
    <source>
        <dbReference type="PROSITE" id="PS50110"/>
    </source>
</evidence>
<evidence type="ECO:0000256" key="3">
    <source>
        <dbReference type="ARBA" id="ARBA00023125"/>
    </source>
</evidence>
<dbReference type="EMBL" id="LR792683">
    <property type="protein sequence ID" value="CAB3391375.1"/>
    <property type="molecule type" value="Genomic_DNA"/>
</dbReference>
<feature type="domain" description="HTH luxR-type" evidence="6">
    <location>
        <begin position="146"/>
        <end position="211"/>
    </location>
</feature>
<dbReference type="PANTHER" id="PTHR43214:SF43">
    <property type="entry name" value="TWO-COMPONENT RESPONSE REGULATOR"/>
    <property type="match status" value="1"/>
</dbReference>
<name>A0A6F9E4F2_9BACL</name>
<evidence type="ECO:0000256" key="4">
    <source>
        <dbReference type="ARBA" id="ARBA00023163"/>
    </source>
</evidence>
<organism evidence="8 9">
    <name type="scientific">Kyrpidia spormannii</name>
    <dbReference type="NCBI Taxonomy" id="2055160"/>
    <lineage>
        <taxon>Bacteria</taxon>
        <taxon>Bacillati</taxon>
        <taxon>Bacillota</taxon>
        <taxon>Bacilli</taxon>
        <taxon>Bacillales</taxon>
        <taxon>Alicyclobacillaceae</taxon>
        <taxon>Kyrpidia</taxon>
    </lineage>
</organism>
<gene>
    <name evidence="8" type="ORF">COOX1_0880</name>
</gene>
<dbReference type="SUPFAM" id="SSF46894">
    <property type="entry name" value="C-terminal effector domain of the bipartite response regulators"/>
    <property type="match status" value="1"/>
</dbReference>
<dbReference type="CDD" id="cd06170">
    <property type="entry name" value="LuxR_C_like"/>
    <property type="match status" value="1"/>
</dbReference>
<dbReference type="PROSITE" id="PS50110">
    <property type="entry name" value="RESPONSE_REGULATORY"/>
    <property type="match status" value="1"/>
</dbReference>
<dbReference type="InterPro" id="IPR058245">
    <property type="entry name" value="NreC/VraR/RcsB-like_REC"/>
</dbReference>
<proteinExistence type="predicted"/>
<dbReference type="GO" id="GO:0000160">
    <property type="term" value="P:phosphorelay signal transduction system"/>
    <property type="evidence" value="ECO:0007669"/>
    <property type="project" value="InterPro"/>
</dbReference>
<dbReference type="SUPFAM" id="SSF52172">
    <property type="entry name" value="CheY-like"/>
    <property type="match status" value="1"/>
</dbReference>
<protein>
    <submittedName>
        <fullName evidence="8">DNA-binding response regulator</fullName>
    </submittedName>
</protein>
<keyword evidence="1 5" id="KW-0597">Phosphoprotein</keyword>
<dbReference type="InterPro" id="IPR039420">
    <property type="entry name" value="WalR-like"/>
</dbReference>
<evidence type="ECO:0000313" key="9">
    <source>
        <dbReference type="Proteomes" id="UP000502196"/>
    </source>
</evidence>
<feature type="domain" description="Response regulatory" evidence="7">
    <location>
        <begin position="4"/>
        <end position="120"/>
    </location>
</feature>
<dbReference type="Proteomes" id="UP000502196">
    <property type="component" value="Chromosome"/>
</dbReference>
<dbReference type="PROSITE" id="PS00622">
    <property type="entry name" value="HTH_LUXR_1"/>
    <property type="match status" value="1"/>
</dbReference>
<dbReference type="SMART" id="SM00421">
    <property type="entry name" value="HTH_LUXR"/>
    <property type="match status" value="1"/>
</dbReference>
<accession>A0A6F9E4F2</accession>
<feature type="modified residue" description="4-aspartylphosphate" evidence="5">
    <location>
        <position position="55"/>
    </location>
</feature>
<dbReference type="PANTHER" id="PTHR43214">
    <property type="entry name" value="TWO-COMPONENT RESPONSE REGULATOR"/>
    <property type="match status" value="1"/>
</dbReference>
<keyword evidence="4" id="KW-0804">Transcription</keyword>
<dbReference type="InterPro" id="IPR011006">
    <property type="entry name" value="CheY-like_superfamily"/>
</dbReference>
<evidence type="ECO:0000256" key="5">
    <source>
        <dbReference type="PROSITE-ProRule" id="PRU00169"/>
    </source>
</evidence>
<evidence type="ECO:0000256" key="2">
    <source>
        <dbReference type="ARBA" id="ARBA00023015"/>
    </source>
</evidence>
<reference evidence="8 9" key="1">
    <citation type="submission" date="2020-04" db="EMBL/GenBank/DDBJ databases">
        <authorList>
            <person name="Hogendoorn C."/>
        </authorList>
    </citation>
    <scope>NUCLEOTIDE SEQUENCE [LARGE SCALE GENOMIC DNA]</scope>
    <source>
        <strain evidence="8">COOX1</strain>
    </source>
</reference>
<evidence type="ECO:0000256" key="1">
    <source>
        <dbReference type="ARBA" id="ARBA00022553"/>
    </source>
</evidence>
<dbReference type="SMART" id="SM00448">
    <property type="entry name" value="REC"/>
    <property type="match status" value="1"/>
</dbReference>
<dbReference type="GO" id="GO:0006355">
    <property type="term" value="P:regulation of DNA-templated transcription"/>
    <property type="evidence" value="ECO:0007669"/>
    <property type="project" value="InterPro"/>
</dbReference>
<sequence length="216" mass="23229">MGCRTFIVDDNRRARQAVRAILGGDSFFEVVGEAESALEALERIPGLHPDLVLMDIRMPGTDGIALTRMLKDRLPEIKIVILTVSHDPADLLRAVRVGAQGYLVKSLDPSDWISYLRAVADGASPISGEVAARLVTTLASPAQGSAAEVAKRLTPREREILGLIARGRSNREIAEALTISENTVKNHLKNIMAKLDVKNRAQLAALAVRGGAPPEA</sequence>
<dbReference type="Pfam" id="PF00196">
    <property type="entry name" value="GerE"/>
    <property type="match status" value="1"/>
</dbReference>
<keyword evidence="2" id="KW-0805">Transcription regulation</keyword>
<evidence type="ECO:0000259" key="6">
    <source>
        <dbReference type="PROSITE" id="PS50043"/>
    </source>
</evidence>
<dbReference type="InterPro" id="IPR000792">
    <property type="entry name" value="Tscrpt_reg_LuxR_C"/>
</dbReference>
<dbReference type="Pfam" id="PF00072">
    <property type="entry name" value="Response_reg"/>
    <property type="match status" value="1"/>
</dbReference>
<dbReference type="InterPro" id="IPR016032">
    <property type="entry name" value="Sig_transdc_resp-reg_C-effctor"/>
</dbReference>
<dbReference type="RefSeq" id="WP_170085040.1">
    <property type="nucleotide sequence ID" value="NZ_CP047971.1"/>
</dbReference>
<dbReference type="GO" id="GO:0003677">
    <property type="term" value="F:DNA binding"/>
    <property type="evidence" value="ECO:0007669"/>
    <property type="project" value="UniProtKB-KW"/>
</dbReference>
<dbReference type="CDD" id="cd17535">
    <property type="entry name" value="REC_NarL-like"/>
    <property type="match status" value="1"/>
</dbReference>
<dbReference type="InterPro" id="IPR001789">
    <property type="entry name" value="Sig_transdc_resp-reg_receiver"/>
</dbReference>
<dbReference type="AlphaFoldDB" id="A0A6F9E4F2"/>